<sequence length="94" mass="10396">GNIRNCKDDCYKSQRGLTKQHIRTLHRFKLVYQAAGLKMNFLVMLLVVLCFAAVVFVATADHKMSIGGGPSQELVQLVTNDDGQIVGEHSIHSL</sequence>
<evidence type="ECO:0000313" key="3">
    <source>
        <dbReference type="Proteomes" id="UP001497382"/>
    </source>
</evidence>
<keyword evidence="1" id="KW-0812">Transmembrane</keyword>
<keyword evidence="3" id="KW-1185">Reference proteome</keyword>
<dbReference type="EMBL" id="CAXIEN010000662">
    <property type="protein sequence ID" value="CAL1301349.1"/>
    <property type="molecule type" value="Genomic_DNA"/>
</dbReference>
<keyword evidence="1" id="KW-1133">Transmembrane helix</keyword>
<dbReference type="AlphaFoldDB" id="A0AAV2BZ63"/>
<reference evidence="2 3" key="1">
    <citation type="submission" date="2024-04" db="EMBL/GenBank/DDBJ databases">
        <authorList>
            <person name="Rising A."/>
            <person name="Reimegard J."/>
            <person name="Sonavane S."/>
            <person name="Akerstrom W."/>
            <person name="Nylinder S."/>
            <person name="Hedman E."/>
            <person name="Kallberg Y."/>
        </authorList>
    </citation>
    <scope>NUCLEOTIDE SEQUENCE [LARGE SCALE GENOMIC DNA]</scope>
</reference>
<evidence type="ECO:0000256" key="1">
    <source>
        <dbReference type="SAM" id="Phobius"/>
    </source>
</evidence>
<organism evidence="2 3">
    <name type="scientific">Larinioides sclopetarius</name>
    <dbReference type="NCBI Taxonomy" id="280406"/>
    <lineage>
        <taxon>Eukaryota</taxon>
        <taxon>Metazoa</taxon>
        <taxon>Ecdysozoa</taxon>
        <taxon>Arthropoda</taxon>
        <taxon>Chelicerata</taxon>
        <taxon>Arachnida</taxon>
        <taxon>Araneae</taxon>
        <taxon>Araneomorphae</taxon>
        <taxon>Entelegynae</taxon>
        <taxon>Araneoidea</taxon>
        <taxon>Araneidae</taxon>
        <taxon>Larinioides</taxon>
    </lineage>
</organism>
<name>A0AAV2BZ63_9ARAC</name>
<keyword evidence="1" id="KW-0472">Membrane</keyword>
<protein>
    <submittedName>
        <fullName evidence="2">Uncharacterized protein</fullName>
    </submittedName>
</protein>
<dbReference type="Proteomes" id="UP001497382">
    <property type="component" value="Unassembled WGS sequence"/>
</dbReference>
<feature type="non-terminal residue" evidence="2">
    <location>
        <position position="1"/>
    </location>
</feature>
<accession>A0AAV2BZ63</accession>
<comment type="caution">
    <text evidence="2">The sequence shown here is derived from an EMBL/GenBank/DDBJ whole genome shotgun (WGS) entry which is preliminary data.</text>
</comment>
<dbReference type="EMBL" id="CAXIEN010000662">
    <property type="protein sequence ID" value="CAL1301348.1"/>
    <property type="molecule type" value="Genomic_DNA"/>
</dbReference>
<feature type="transmembrane region" description="Helical" evidence="1">
    <location>
        <begin position="39"/>
        <end position="58"/>
    </location>
</feature>
<evidence type="ECO:0000313" key="2">
    <source>
        <dbReference type="EMBL" id="CAL1301348.1"/>
    </source>
</evidence>
<gene>
    <name evidence="2" type="ORF">LARSCL_LOCUS22461</name>
</gene>
<proteinExistence type="predicted"/>